<evidence type="ECO:0008006" key="4">
    <source>
        <dbReference type="Google" id="ProtNLM"/>
    </source>
</evidence>
<name>A0A372NYV6_9SPHI</name>
<dbReference type="Proteomes" id="UP000264217">
    <property type="component" value="Unassembled WGS sequence"/>
</dbReference>
<reference evidence="2 3" key="1">
    <citation type="submission" date="2018-08" db="EMBL/GenBank/DDBJ databases">
        <title>Mucilaginibacter sp. MYSH2.</title>
        <authorList>
            <person name="Seo T."/>
        </authorList>
    </citation>
    <scope>NUCLEOTIDE SEQUENCE [LARGE SCALE GENOMIC DNA]</scope>
    <source>
        <strain evidence="2 3">MYSH2</strain>
    </source>
</reference>
<comment type="caution">
    <text evidence="2">The sequence shown here is derived from an EMBL/GenBank/DDBJ whole genome shotgun (WGS) entry which is preliminary data.</text>
</comment>
<sequence length="365" mass="41154">MKFFPIALLVFCCTAASAQNTRIKREITIKIIDRDSVVLHYDNEFALTDDTCSKITRFGHFSEDQKLDGAFEDHNSANPTILLTKGAYTEGLKQGPFIINFPDGKLQAKGEFKNNRFFGKWEVFYANDKPRIFFEADGNAIKITDAWDEKGVKTIANGSGFLKTNDGITIWQGKLVNGLPDGTWKSKRVRDDENVNTEYYKNGAFQSGHSLIKEYTDSTRLALVTTNMFKFVQAERFLISTADCDGNKTEEYSDAHYSSRMDFPFSTYLSNSINNALSGLDITAFDGRVIIEGEFGKDGAVKNLRTRETISEVVTEAVKKQIRQLPALVPATINGKPAKQKFSVTILMSNRTYRFSYQFAKPEKE</sequence>
<dbReference type="RefSeq" id="WP_117390855.1">
    <property type="nucleotide sequence ID" value="NZ_QWDC01000001.1"/>
</dbReference>
<gene>
    <name evidence="2" type="ORF">D0C36_07125</name>
</gene>
<feature type="chain" id="PRO_5016605075" description="MORN repeat variant" evidence="1">
    <location>
        <begin position="19"/>
        <end position="365"/>
    </location>
</feature>
<evidence type="ECO:0000313" key="3">
    <source>
        <dbReference type="Proteomes" id="UP000264217"/>
    </source>
</evidence>
<keyword evidence="3" id="KW-1185">Reference proteome</keyword>
<organism evidence="2 3">
    <name type="scientific">Mucilaginibacter conchicola</name>
    <dbReference type="NCBI Taxonomy" id="2303333"/>
    <lineage>
        <taxon>Bacteria</taxon>
        <taxon>Pseudomonadati</taxon>
        <taxon>Bacteroidota</taxon>
        <taxon>Sphingobacteriia</taxon>
        <taxon>Sphingobacteriales</taxon>
        <taxon>Sphingobacteriaceae</taxon>
        <taxon>Mucilaginibacter</taxon>
    </lineage>
</organism>
<dbReference type="OrthoDB" id="7342920at2"/>
<evidence type="ECO:0000256" key="1">
    <source>
        <dbReference type="SAM" id="SignalP"/>
    </source>
</evidence>
<dbReference type="Gene3D" id="2.20.110.10">
    <property type="entry name" value="Histone H3 K4-specific methyltransferase SET7/9 N-terminal domain"/>
    <property type="match status" value="1"/>
</dbReference>
<accession>A0A372NYV6</accession>
<feature type="signal peptide" evidence="1">
    <location>
        <begin position="1"/>
        <end position="18"/>
    </location>
</feature>
<dbReference type="EMBL" id="QWDC01000001">
    <property type="protein sequence ID" value="RFZ95293.1"/>
    <property type="molecule type" value="Genomic_DNA"/>
</dbReference>
<protein>
    <recommendedName>
        <fullName evidence="4">MORN repeat variant</fullName>
    </recommendedName>
</protein>
<dbReference type="SUPFAM" id="SSF82185">
    <property type="entry name" value="Histone H3 K4-specific methyltransferase SET7/9 N-terminal domain"/>
    <property type="match status" value="1"/>
</dbReference>
<keyword evidence="1" id="KW-0732">Signal</keyword>
<evidence type="ECO:0000313" key="2">
    <source>
        <dbReference type="EMBL" id="RFZ95293.1"/>
    </source>
</evidence>
<proteinExistence type="predicted"/>
<dbReference type="AlphaFoldDB" id="A0A372NYV6"/>